<gene>
    <name evidence="1" type="ORF">O0236_006665</name>
</gene>
<sequence length="69" mass="7126">MIKFNLYKKGQLTPVITGDNSGVAITGLAAGTVVATGDYEATNTDDTGKQTESERVPVPGFTVPAADPK</sequence>
<evidence type="ECO:0000313" key="1">
    <source>
        <dbReference type="EMBL" id="XFD39112.1"/>
    </source>
</evidence>
<reference evidence="1" key="1">
    <citation type="submission" date="2024-08" db="EMBL/GenBank/DDBJ databases">
        <title>Lentilactobacillus sp. nov., isolated from tree bark.</title>
        <authorList>
            <person name="Phuengjayaem S."/>
            <person name="Tanasupawat S."/>
        </authorList>
    </citation>
    <scope>NUCLEOTIDE SEQUENCE</scope>
    <source>
        <strain evidence="1">SPB1-3</strain>
    </source>
</reference>
<keyword evidence="2" id="KW-1185">Reference proteome</keyword>
<organism evidence="1 2">
    <name type="scientific">Lentilactobacillus terminaliae</name>
    <dbReference type="NCBI Taxonomy" id="3003483"/>
    <lineage>
        <taxon>Bacteria</taxon>
        <taxon>Bacillati</taxon>
        <taxon>Bacillota</taxon>
        <taxon>Bacilli</taxon>
        <taxon>Lactobacillales</taxon>
        <taxon>Lactobacillaceae</taxon>
        <taxon>Lentilactobacillus</taxon>
    </lineage>
</organism>
<accession>A0ACD5DCW6</accession>
<protein>
    <submittedName>
        <fullName evidence="1">Uncharacterized protein</fullName>
    </submittedName>
</protein>
<evidence type="ECO:0000313" key="2">
    <source>
        <dbReference type="Proteomes" id="UP001149860"/>
    </source>
</evidence>
<name>A0ACD5DCW6_9LACO</name>
<dbReference type="EMBL" id="CP168151">
    <property type="protein sequence ID" value="XFD39112.1"/>
    <property type="molecule type" value="Genomic_DNA"/>
</dbReference>
<proteinExistence type="predicted"/>
<dbReference type="Proteomes" id="UP001149860">
    <property type="component" value="Chromosome"/>
</dbReference>